<dbReference type="Pfam" id="PF17100">
    <property type="entry name" value="NACHT_N"/>
    <property type="match status" value="1"/>
</dbReference>
<dbReference type="PANTHER" id="PTHR24198:SF165">
    <property type="entry name" value="ANKYRIN REPEAT-CONTAINING PROTEIN-RELATED"/>
    <property type="match status" value="1"/>
</dbReference>
<dbReference type="Pfam" id="PF24883">
    <property type="entry name" value="NPHP3_N"/>
    <property type="match status" value="1"/>
</dbReference>
<feature type="repeat" description="ANK" evidence="3">
    <location>
        <begin position="1179"/>
        <end position="1211"/>
    </location>
</feature>
<dbReference type="EMBL" id="JAOQAZ010000035">
    <property type="protein sequence ID" value="KAJ4248793.1"/>
    <property type="molecule type" value="Genomic_DNA"/>
</dbReference>
<feature type="repeat" description="ANK" evidence="3">
    <location>
        <begin position="1039"/>
        <end position="1071"/>
    </location>
</feature>
<dbReference type="Gene3D" id="3.40.50.300">
    <property type="entry name" value="P-loop containing nucleotide triphosphate hydrolases"/>
    <property type="match status" value="1"/>
</dbReference>
<dbReference type="PROSITE" id="PS50088">
    <property type="entry name" value="ANK_REPEAT"/>
    <property type="match status" value="7"/>
</dbReference>
<organism evidence="6 7">
    <name type="scientific">Fusarium torreyae</name>
    <dbReference type="NCBI Taxonomy" id="1237075"/>
    <lineage>
        <taxon>Eukaryota</taxon>
        <taxon>Fungi</taxon>
        <taxon>Dikarya</taxon>
        <taxon>Ascomycota</taxon>
        <taxon>Pezizomycotina</taxon>
        <taxon>Sordariomycetes</taxon>
        <taxon>Hypocreomycetidae</taxon>
        <taxon>Hypocreales</taxon>
        <taxon>Nectriaceae</taxon>
        <taxon>Fusarium</taxon>
    </lineage>
</organism>
<dbReference type="Gene3D" id="1.25.40.20">
    <property type="entry name" value="Ankyrin repeat-containing domain"/>
    <property type="match status" value="3"/>
</dbReference>
<feature type="repeat" description="ANK" evidence="3">
    <location>
        <begin position="970"/>
        <end position="997"/>
    </location>
</feature>
<evidence type="ECO:0000313" key="6">
    <source>
        <dbReference type="EMBL" id="KAJ4248793.1"/>
    </source>
</evidence>
<reference evidence="6" key="1">
    <citation type="submission" date="2022-09" db="EMBL/GenBank/DDBJ databases">
        <title>Fusarium specimens isolated from Avocado Roots.</title>
        <authorList>
            <person name="Stajich J."/>
            <person name="Roper C."/>
            <person name="Heimlech-Rivalta G."/>
        </authorList>
    </citation>
    <scope>NUCLEOTIDE SEQUENCE</scope>
    <source>
        <strain evidence="6">CF00136</strain>
    </source>
</reference>
<dbReference type="Pfam" id="PF12796">
    <property type="entry name" value="Ank_2"/>
    <property type="match status" value="3"/>
</dbReference>
<sequence length="1379" mass="154213">MPSDSSLWDQAFDNLSTEERDALRSHEGQLQPQATDVTFAVKQAKTKCVSKQWVLYTNDHGKKVKLREKLDEVVGWVEKFMQVGDVVVSYDPAHAALPWAAVRTLLQVTINDCQTYGMIVENVETVSRIITLYTTVETRVLYRESQVTRQLSTELVKLYTSALRFLASASIYYGKGTLTSSAIGTPMLNIEKQEQEVLKLVSLAEHEVHGMDLQEVKDLLKESQKSVEESNEEQRSLLSAWVNGILTTETYERAGKRQEGTCEWAIQLIEFTQWASNDNLQPRLLWMHAPAGFGKTFISARIIQHLEEQKSGPIAYFFCVADHEGKRDPYAILRSWLTQLLSQDEEVLKMVSEERKSKSGKPLTNDGMWKLFVAIGKAVHRCTFVIDGFDECTTTIDMGIPYHHNEPRNSFLRELLQALAKTNSRLLVVSRDAPDIREYLGRDVSYESDKIHKVEYAITAQDTSEDIQLFSRSIINGKLKNKKEEFRLKLAKHAAEKSDGMFLWIKLLGEKLSPTKNSKALENTVSQMPADISEAYTRELEVISRLSAPEKEEVVMILRWVLFAVVPLQVKQLVEALLVSKEHLDEYPDDELPDEWDDGYFVDDYVKDTILGPCGSLLQIRQSSHDTPLADQTVHFVHFSVKEYLTGLANTTPQSDWATVLGLESTVVEEGRLSNVCLRYLTLERFKDIPQNSERYPFLFYAAWAWYIHSFHEKPAPAQRIIDQTQKAFDPAVSSWKTWTPLMEARLTEPDLDKHYHDANSWGTTLKVQSPMYYASLLGLIDIVKWLEGQGLDCDGKGGGRFGFPLQAAVARGHFELVKYFLNRGVNVSQKGGQFGESIMAAAAVASWETVKVLLEHEADATSTDSNGWTPLHHAAKRGSGAIIELLLDYGANINAATNNRWTAAALACRFGHRDALNVLCQKGADLNPSEEVAIAPLKAAIVGGNSSLVGLLWNKLRAAGIDPDELVYYSMTPLELASGLGMVDTVKALIEAGASVLGNPNRNPKIESPLELAIIHGRIPVVKLLLHHGASLDHIRTHGLTTLMLAVVAEQKAIAKWLLDIGATMQGIDESTQRTAFDEVIVDGDDDTARLLLRKGYFRFYAQNPEPEPASNQDCDSLVMLAFDCDFEGVVKRLTETNGSLASQILTEALHVASVKGHLPIIKQLVEAGAKVGARDMNGRSALHHATAHLHFDAAEFLMNHGARTSIEDSIGSTPIDLAVMNGMAAFDFIQSHMSDLTLSINRRPSLLTDAPTQVRKTSSLKVRRALSGLWVGFYQYMSWDDGVKEPFSIAIPDEVSEGSQSNIFSNTGKDERGMFRFHGFVDPVGTIWFVKLYTEKTGWLYRGELDSDERCLKGRWGSNRKLWHGTFQLELGEELSN</sequence>
<feature type="domain" description="NWD NACHT-NTPase N-terminal" evidence="4">
    <location>
        <begin position="6"/>
        <end position="190"/>
    </location>
</feature>
<dbReference type="PROSITE" id="PS50297">
    <property type="entry name" value="ANK_REP_REGION"/>
    <property type="match status" value="5"/>
</dbReference>
<keyword evidence="7" id="KW-1185">Reference proteome</keyword>
<evidence type="ECO:0000256" key="2">
    <source>
        <dbReference type="ARBA" id="ARBA00023043"/>
    </source>
</evidence>
<evidence type="ECO:0008006" key="8">
    <source>
        <dbReference type="Google" id="ProtNLM"/>
    </source>
</evidence>
<feature type="repeat" description="ANK" evidence="3">
    <location>
        <begin position="805"/>
        <end position="833"/>
    </location>
</feature>
<dbReference type="SUPFAM" id="SSF52540">
    <property type="entry name" value="P-loop containing nucleoside triphosphate hydrolases"/>
    <property type="match status" value="1"/>
</dbReference>
<dbReference type="InterPro" id="IPR002110">
    <property type="entry name" value="Ankyrin_rpt"/>
</dbReference>
<keyword evidence="2 3" id="KW-0040">ANK repeat</keyword>
<dbReference type="InterPro" id="IPR056884">
    <property type="entry name" value="NPHP3-like_N"/>
</dbReference>
<feature type="domain" description="Nephrocystin 3-like N-terminal" evidence="5">
    <location>
        <begin position="260"/>
        <end position="431"/>
    </location>
</feature>
<feature type="repeat" description="ANK" evidence="3">
    <location>
        <begin position="1150"/>
        <end position="1178"/>
    </location>
</feature>
<dbReference type="InterPro" id="IPR031359">
    <property type="entry name" value="NACHT_N"/>
</dbReference>
<accession>A0A9W8RRH3</accession>
<name>A0A9W8RRH3_9HYPO</name>
<dbReference type="Proteomes" id="UP001152049">
    <property type="component" value="Unassembled WGS sequence"/>
</dbReference>
<keyword evidence="1" id="KW-0677">Repeat</keyword>
<protein>
    <recommendedName>
        <fullName evidence="8">NACHT domain-containing protein</fullName>
    </recommendedName>
</protein>
<dbReference type="PANTHER" id="PTHR24198">
    <property type="entry name" value="ANKYRIN REPEAT AND PROTEIN KINASE DOMAIN-CONTAINING PROTEIN"/>
    <property type="match status" value="1"/>
</dbReference>
<evidence type="ECO:0000259" key="4">
    <source>
        <dbReference type="Pfam" id="PF17100"/>
    </source>
</evidence>
<feature type="repeat" description="ANK" evidence="3">
    <location>
        <begin position="867"/>
        <end position="899"/>
    </location>
</feature>
<dbReference type="SMART" id="SM00248">
    <property type="entry name" value="ANK"/>
    <property type="match status" value="13"/>
</dbReference>
<proteinExistence type="predicted"/>
<comment type="caution">
    <text evidence="6">The sequence shown here is derived from an EMBL/GenBank/DDBJ whole genome shotgun (WGS) entry which is preliminary data.</text>
</comment>
<dbReference type="SUPFAM" id="SSF48403">
    <property type="entry name" value="Ankyrin repeat"/>
    <property type="match status" value="2"/>
</dbReference>
<dbReference type="Pfam" id="PF00023">
    <property type="entry name" value="Ank"/>
    <property type="match status" value="1"/>
</dbReference>
<evidence type="ECO:0000259" key="5">
    <source>
        <dbReference type="Pfam" id="PF24883"/>
    </source>
</evidence>
<evidence type="ECO:0000256" key="1">
    <source>
        <dbReference type="ARBA" id="ARBA00022737"/>
    </source>
</evidence>
<evidence type="ECO:0000256" key="3">
    <source>
        <dbReference type="PROSITE-ProRule" id="PRU00023"/>
    </source>
</evidence>
<evidence type="ECO:0000313" key="7">
    <source>
        <dbReference type="Proteomes" id="UP001152049"/>
    </source>
</evidence>
<dbReference type="OrthoDB" id="539213at2759"/>
<dbReference type="InterPro" id="IPR036770">
    <property type="entry name" value="Ankyrin_rpt-contain_sf"/>
</dbReference>
<dbReference type="InterPro" id="IPR027417">
    <property type="entry name" value="P-loop_NTPase"/>
</dbReference>
<feature type="repeat" description="ANK" evidence="3">
    <location>
        <begin position="1006"/>
        <end position="1038"/>
    </location>
</feature>
<gene>
    <name evidence="6" type="ORF">NW762_012631</name>
</gene>